<keyword evidence="1" id="KW-0346">Stress response</keyword>
<accession>A0AA97JP33</accession>
<evidence type="ECO:0000256" key="2">
    <source>
        <dbReference type="PROSITE-ProRule" id="PRU00285"/>
    </source>
</evidence>
<dbReference type="PANTHER" id="PTHR45640">
    <property type="entry name" value="HEAT SHOCK PROTEIN HSP-12.2-RELATED"/>
    <property type="match status" value="1"/>
</dbReference>
<evidence type="ECO:0000256" key="1">
    <source>
        <dbReference type="ARBA" id="ARBA00023016"/>
    </source>
</evidence>
<dbReference type="RefSeq" id="XP_054840936.1">
    <property type="nucleotide sequence ID" value="XM_054984961.1"/>
</dbReference>
<protein>
    <submittedName>
        <fullName evidence="7">Heat shock protein 30D-like</fullName>
    </submittedName>
</protein>
<evidence type="ECO:0000313" key="7">
    <source>
        <dbReference type="RefSeq" id="XP_054840936.1"/>
    </source>
</evidence>
<dbReference type="Pfam" id="PF00011">
    <property type="entry name" value="HSP20"/>
    <property type="match status" value="1"/>
</dbReference>
<sequence length="226" mass="24462">MARWSREERLRGSHPPPWMSGREAIEYVPVRLPPHSLLDQLASHMQSHLEEIERMRAALDDPYPPLWAGRESCRTRVKGRPGTPVEAGPRGSSSSSDEGGSYRFSLDVAGFAPEELSVKLEGRRLTVRARREKKAEAADGCVSHEYREVRKEVLLPDDANLEAVACTLDGPRLCVEAPRLALPPAEARTIPVTVARAPGSPVAERKAALPASPEDAGGAPDAAAAP</sequence>
<comment type="similarity">
    <text evidence="2 3">Belongs to the small heat shock protein (HSP20) family.</text>
</comment>
<dbReference type="SUPFAM" id="SSF49764">
    <property type="entry name" value="HSP20-like chaperones"/>
    <property type="match status" value="1"/>
</dbReference>
<dbReference type="GO" id="GO:0042026">
    <property type="term" value="P:protein refolding"/>
    <property type="evidence" value="ECO:0007669"/>
    <property type="project" value="TreeGrafter"/>
</dbReference>
<feature type="domain" description="SHSP" evidence="5">
    <location>
        <begin position="82"/>
        <end position="195"/>
    </location>
</feature>
<dbReference type="PANTHER" id="PTHR45640:SF2">
    <property type="entry name" value="HEAT SHOCK PROTEIN BETA-11-RELATED"/>
    <property type="match status" value="1"/>
</dbReference>
<dbReference type="GeneID" id="129333363"/>
<feature type="region of interest" description="Disordered" evidence="4">
    <location>
        <begin position="198"/>
        <end position="226"/>
    </location>
</feature>
<evidence type="ECO:0000313" key="6">
    <source>
        <dbReference type="Proteomes" id="UP001190640"/>
    </source>
</evidence>
<dbReference type="InterPro" id="IPR008978">
    <property type="entry name" value="HSP20-like_chaperone"/>
</dbReference>
<keyword evidence="6" id="KW-1185">Reference proteome</keyword>
<dbReference type="InterPro" id="IPR001436">
    <property type="entry name" value="Alpha-crystallin/sHSP_animal"/>
</dbReference>
<gene>
    <name evidence="7" type="primary">LOC129333363</name>
</gene>
<evidence type="ECO:0000259" key="5">
    <source>
        <dbReference type="PROSITE" id="PS01031"/>
    </source>
</evidence>
<dbReference type="AlphaFoldDB" id="A0AA97JP33"/>
<feature type="region of interest" description="Disordered" evidence="4">
    <location>
        <begin position="70"/>
        <end position="100"/>
    </location>
</feature>
<reference evidence="7" key="1">
    <citation type="submission" date="2025-08" db="UniProtKB">
        <authorList>
            <consortium name="RefSeq"/>
        </authorList>
    </citation>
    <scope>IDENTIFICATION</scope>
    <source>
        <tissue evidence="7">Blood</tissue>
    </source>
</reference>
<dbReference type="Proteomes" id="UP001190640">
    <property type="component" value="Chromosome 7"/>
</dbReference>
<dbReference type="GO" id="GO:0005737">
    <property type="term" value="C:cytoplasm"/>
    <property type="evidence" value="ECO:0007669"/>
    <property type="project" value="TreeGrafter"/>
</dbReference>
<dbReference type="KEGG" id="emc:129333363"/>
<feature type="compositionally biased region" description="Low complexity" evidence="4">
    <location>
        <begin position="210"/>
        <end position="226"/>
    </location>
</feature>
<dbReference type="GO" id="GO:0005634">
    <property type="term" value="C:nucleus"/>
    <property type="evidence" value="ECO:0007669"/>
    <property type="project" value="TreeGrafter"/>
</dbReference>
<dbReference type="PROSITE" id="PS01031">
    <property type="entry name" value="SHSP"/>
    <property type="match status" value="1"/>
</dbReference>
<dbReference type="GO" id="GO:0051082">
    <property type="term" value="F:unfolded protein binding"/>
    <property type="evidence" value="ECO:0007669"/>
    <property type="project" value="TreeGrafter"/>
</dbReference>
<name>A0AA97JP33_EUBMA</name>
<proteinExistence type="inferred from homology"/>
<dbReference type="InterPro" id="IPR002068">
    <property type="entry name" value="A-crystallin/Hsp20_dom"/>
</dbReference>
<feature type="compositionally biased region" description="Basic and acidic residues" evidence="4">
    <location>
        <begin position="1"/>
        <end position="11"/>
    </location>
</feature>
<evidence type="ECO:0000256" key="4">
    <source>
        <dbReference type="SAM" id="MobiDB-lite"/>
    </source>
</evidence>
<organism evidence="6 7">
    <name type="scientific">Eublepharis macularius</name>
    <name type="common">Leopard gecko</name>
    <name type="synonym">Cyrtodactylus macularius</name>
    <dbReference type="NCBI Taxonomy" id="481883"/>
    <lineage>
        <taxon>Eukaryota</taxon>
        <taxon>Metazoa</taxon>
        <taxon>Chordata</taxon>
        <taxon>Craniata</taxon>
        <taxon>Vertebrata</taxon>
        <taxon>Euteleostomi</taxon>
        <taxon>Lepidosauria</taxon>
        <taxon>Squamata</taxon>
        <taxon>Bifurcata</taxon>
        <taxon>Gekkota</taxon>
        <taxon>Eublepharidae</taxon>
        <taxon>Eublepharinae</taxon>
        <taxon>Eublepharis</taxon>
    </lineage>
</organism>
<feature type="compositionally biased region" description="Low complexity" evidence="4">
    <location>
        <begin position="91"/>
        <end position="100"/>
    </location>
</feature>
<feature type="region of interest" description="Disordered" evidence="4">
    <location>
        <begin position="1"/>
        <end position="22"/>
    </location>
</feature>
<evidence type="ECO:0000256" key="3">
    <source>
        <dbReference type="RuleBase" id="RU003616"/>
    </source>
</evidence>
<dbReference type="Gene3D" id="2.60.40.790">
    <property type="match status" value="1"/>
</dbReference>
<dbReference type="GO" id="GO:0009408">
    <property type="term" value="P:response to heat"/>
    <property type="evidence" value="ECO:0007669"/>
    <property type="project" value="TreeGrafter"/>
</dbReference>